<gene>
    <name evidence="1" type="ORF">SAMN05216205_1247</name>
</gene>
<reference evidence="1 2" key="1">
    <citation type="submission" date="2016-10" db="EMBL/GenBank/DDBJ databases">
        <authorList>
            <person name="Varghese N."/>
            <person name="Submissions S."/>
        </authorList>
    </citation>
    <scope>NUCLEOTIDE SEQUENCE [LARGE SCALE GENOMIC DNA]</scope>
    <source>
        <strain evidence="1 2">DSM 18327</strain>
    </source>
</reference>
<evidence type="ECO:0000313" key="1">
    <source>
        <dbReference type="EMBL" id="SEC01882.1"/>
    </source>
</evidence>
<keyword evidence="2" id="KW-1185">Reference proteome</keyword>
<dbReference type="RefSeq" id="WP_090463566.1">
    <property type="nucleotide sequence ID" value="NZ_FNRV01000001.1"/>
</dbReference>
<protein>
    <submittedName>
        <fullName evidence="1">Uncharacterized protein</fullName>
    </submittedName>
</protein>
<accession>A0ABY0XRX7</accession>
<dbReference type="Proteomes" id="UP000199665">
    <property type="component" value="Unassembled WGS sequence"/>
</dbReference>
<comment type="caution">
    <text evidence="1">The sequence shown here is derived from an EMBL/GenBank/DDBJ whole genome shotgun (WGS) entry which is preliminary data.</text>
</comment>
<organism evidence="1 2">
    <name type="scientific">Pseudomonas mohnii</name>
    <dbReference type="NCBI Taxonomy" id="395600"/>
    <lineage>
        <taxon>Bacteria</taxon>
        <taxon>Pseudomonadati</taxon>
        <taxon>Pseudomonadota</taxon>
        <taxon>Gammaproteobacteria</taxon>
        <taxon>Pseudomonadales</taxon>
        <taxon>Pseudomonadaceae</taxon>
        <taxon>Pseudomonas</taxon>
    </lineage>
</organism>
<sequence>MSYKTRVAFTVKETVDGRPFLIMAFQDDIPGLPADPPFFDLREGATMEEAELVAEFLNARIASYRPFPMIPKDV</sequence>
<dbReference type="EMBL" id="FNRV01000001">
    <property type="protein sequence ID" value="SEC01882.1"/>
    <property type="molecule type" value="Genomic_DNA"/>
</dbReference>
<proteinExistence type="predicted"/>
<evidence type="ECO:0000313" key="2">
    <source>
        <dbReference type="Proteomes" id="UP000199665"/>
    </source>
</evidence>
<name>A0ABY0XRX7_9PSED</name>